<feature type="domain" description="DUF1468" evidence="2">
    <location>
        <begin position="22"/>
        <end position="155"/>
    </location>
</feature>
<name>A0A549TGP0_9HYPH</name>
<organism evidence="3 4">
    <name type="scientific">Rhizobium straminoryzae</name>
    <dbReference type="NCBI Taxonomy" id="1387186"/>
    <lineage>
        <taxon>Bacteria</taxon>
        <taxon>Pseudomonadati</taxon>
        <taxon>Pseudomonadota</taxon>
        <taxon>Alphaproteobacteria</taxon>
        <taxon>Hyphomicrobiales</taxon>
        <taxon>Rhizobiaceae</taxon>
        <taxon>Rhizobium/Agrobacterium group</taxon>
        <taxon>Rhizobium</taxon>
    </lineage>
</organism>
<feature type="transmembrane region" description="Helical" evidence="1">
    <location>
        <begin position="17"/>
        <end position="35"/>
    </location>
</feature>
<dbReference type="Proteomes" id="UP000316801">
    <property type="component" value="Unassembled WGS sequence"/>
</dbReference>
<dbReference type="RefSeq" id="WP_142880919.1">
    <property type="nucleotide sequence ID" value="NZ_VJMG01000008.1"/>
</dbReference>
<gene>
    <name evidence="3" type="ORF">FNA46_03335</name>
</gene>
<keyword evidence="1" id="KW-0472">Membrane</keyword>
<feature type="transmembrane region" description="Helical" evidence="1">
    <location>
        <begin position="128"/>
        <end position="154"/>
    </location>
</feature>
<feature type="transmembrane region" description="Helical" evidence="1">
    <location>
        <begin position="56"/>
        <end position="74"/>
    </location>
</feature>
<evidence type="ECO:0000313" key="3">
    <source>
        <dbReference type="EMBL" id="TRL41913.1"/>
    </source>
</evidence>
<dbReference type="AlphaFoldDB" id="A0A549TGP0"/>
<evidence type="ECO:0000256" key="1">
    <source>
        <dbReference type="SAM" id="Phobius"/>
    </source>
</evidence>
<keyword evidence="1" id="KW-1133">Transmembrane helix</keyword>
<protein>
    <submittedName>
        <fullName evidence="3">Tripartite tricarboxylate transporter TctB family protein</fullName>
    </submittedName>
</protein>
<evidence type="ECO:0000259" key="2">
    <source>
        <dbReference type="Pfam" id="PF07331"/>
    </source>
</evidence>
<accession>A0A549TGP0</accession>
<dbReference type="InterPro" id="IPR009936">
    <property type="entry name" value="DUF1468"/>
</dbReference>
<dbReference type="Pfam" id="PF07331">
    <property type="entry name" value="TctB"/>
    <property type="match status" value="1"/>
</dbReference>
<keyword evidence="4" id="KW-1185">Reference proteome</keyword>
<keyword evidence="1" id="KW-0812">Transmembrane</keyword>
<evidence type="ECO:0000313" key="4">
    <source>
        <dbReference type="Proteomes" id="UP000316801"/>
    </source>
</evidence>
<proteinExistence type="predicted"/>
<feature type="transmembrane region" description="Helical" evidence="1">
    <location>
        <begin position="89"/>
        <end position="116"/>
    </location>
</feature>
<sequence length="164" mass="17476">MSQEPLNTQAKERRPEWAAFGIAAILVAIAAVILLDASRLREVSGYSPVGPGTVPMAIGVILLLLAAWTVIAAIRGDFPERERQELPPVIWIVGGLAAQMLLLNIAGFSIATGVLFAATAAGFGKRRLWVSLPVGIVLCLVVWLIFAGLLQLSLPAGPIERLFQ</sequence>
<comment type="caution">
    <text evidence="3">The sequence shown here is derived from an EMBL/GenBank/DDBJ whole genome shotgun (WGS) entry which is preliminary data.</text>
</comment>
<dbReference type="EMBL" id="VJMG01000008">
    <property type="protein sequence ID" value="TRL41913.1"/>
    <property type="molecule type" value="Genomic_DNA"/>
</dbReference>
<reference evidence="3 4" key="1">
    <citation type="submission" date="2019-07" db="EMBL/GenBank/DDBJ databases">
        <title>Ln-dependent methylotrophs.</title>
        <authorList>
            <person name="Tani A."/>
        </authorList>
    </citation>
    <scope>NUCLEOTIDE SEQUENCE [LARGE SCALE GENOMIC DNA]</scope>
    <source>
        <strain evidence="3 4">SM12</strain>
    </source>
</reference>